<sequence>MRRCASQRGTFDANRKKLQARPARAHTEPSRQRFFPSKRAAEDYGAPVPANYIKAFHLACDMLLCDPAIRSRTEQAVFINIGYFLFSASLLYRL</sequence>
<dbReference type="EMBL" id="BGZK01001512">
    <property type="protein sequence ID" value="GBP81464.1"/>
    <property type="molecule type" value="Genomic_DNA"/>
</dbReference>
<evidence type="ECO:0000313" key="4">
    <source>
        <dbReference type="Proteomes" id="UP000299102"/>
    </source>
</evidence>
<name>A0A4C1Z351_EUMVA</name>
<feature type="region of interest" description="Disordered" evidence="1">
    <location>
        <begin position="1"/>
        <end position="32"/>
    </location>
</feature>
<proteinExistence type="predicted"/>
<keyword evidence="2" id="KW-0472">Membrane</keyword>
<comment type="caution">
    <text evidence="3">The sequence shown here is derived from an EMBL/GenBank/DDBJ whole genome shotgun (WGS) entry which is preliminary data.</text>
</comment>
<dbReference type="AlphaFoldDB" id="A0A4C1Z351"/>
<evidence type="ECO:0000256" key="1">
    <source>
        <dbReference type="SAM" id="MobiDB-lite"/>
    </source>
</evidence>
<gene>
    <name evidence="3" type="ORF">EVAR_59446_1</name>
</gene>
<keyword evidence="2" id="KW-0812">Transmembrane</keyword>
<dbReference type="Proteomes" id="UP000299102">
    <property type="component" value="Unassembled WGS sequence"/>
</dbReference>
<protein>
    <submittedName>
        <fullName evidence="3">Uncharacterized protein</fullName>
    </submittedName>
</protein>
<evidence type="ECO:0000256" key="2">
    <source>
        <dbReference type="SAM" id="Phobius"/>
    </source>
</evidence>
<organism evidence="3 4">
    <name type="scientific">Eumeta variegata</name>
    <name type="common">Bagworm moth</name>
    <name type="synonym">Eumeta japonica</name>
    <dbReference type="NCBI Taxonomy" id="151549"/>
    <lineage>
        <taxon>Eukaryota</taxon>
        <taxon>Metazoa</taxon>
        <taxon>Ecdysozoa</taxon>
        <taxon>Arthropoda</taxon>
        <taxon>Hexapoda</taxon>
        <taxon>Insecta</taxon>
        <taxon>Pterygota</taxon>
        <taxon>Neoptera</taxon>
        <taxon>Endopterygota</taxon>
        <taxon>Lepidoptera</taxon>
        <taxon>Glossata</taxon>
        <taxon>Ditrysia</taxon>
        <taxon>Tineoidea</taxon>
        <taxon>Psychidae</taxon>
        <taxon>Oiketicinae</taxon>
        <taxon>Eumeta</taxon>
    </lineage>
</organism>
<accession>A0A4C1Z351</accession>
<keyword evidence="2" id="KW-1133">Transmembrane helix</keyword>
<evidence type="ECO:0000313" key="3">
    <source>
        <dbReference type="EMBL" id="GBP81464.1"/>
    </source>
</evidence>
<feature type="transmembrane region" description="Helical" evidence="2">
    <location>
        <begin position="76"/>
        <end position="92"/>
    </location>
</feature>
<reference evidence="3 4" key="1">
    <citation type="journal article" date="2019" name="Commun. Biol.">
        <title>The bagworm genome reveals a unique fibroin gene that provides high tensile strength.</title>
        <authorList>
            <person name="Kono N."/>
            <person name="Nakamura H."/>
            <person name="Ohtoshi R."/>
            <person name="Tomita M."/>
            <person name="Numata K."/>
            <person name="Arakawa K."/>
        </authorList>
    </citation>
    <scope>NUCLEOTIDE SEQUENCE [LARGE SCALE GENOMIC DNA]</scope>
</reference>
<keyword evidence="4" id="KW-1185">Reference proteome</keyword>